<name>A0A645HS62_9ZZZZ</name>
<gene>
    <name evidence="1" type="ORF">SDC9_189440</name>
</gene>
<reference evidence="1" key="1">
    <citation type="submission" date="2019-08" db="EMBL/GenBank/DDBJ databases">
        <authorList>
            <person name="Kucharzyk K."/>
            <person name="Murdoch R.W."/>
            <person name="Higgins S."/>
            <person name="Loffler F."/>
        </authorList>
    </citation>
    <scope>NUCLEOTIDE SEQUENCE</scope>
</reference>
<protein>
    <submittedName>
        <fullName evidence="1">Uncharacterized protein</fullName>
    </submittedName>
</protein>
<accession>A0A645HS62</accession>
<proteinExistence type="predicted"/>
<dbReference type="AlphaFoldDB" id="A0A645HS62"/>
<organism evidence="1">
    <name type="scientific">bioreactor metagenome</name>
    <dbReference type="NCBI Taxonomy" id="1076179"/>
    <lineage>
        <taxon>unclassified sequences</taxon>
        <taxon>metagenomes</taxon>
        <taxon>ecological metagenomes</taxon>
    </lineage>
</organism>
<sequence length="104" mass="11409">MTALRTGGDGARVHHVDEQSQVCDVEMQVHGWVLDKSTALCVSLRFCRSIAAEMPHWRLVWASAQSPSRHSSYGVGEVMSEWIAGAVPDWLPMAGAVFEVEGIE</sequence>
<evidence type="ECO:0000313" key="1">
    <source>
        <dbReference type="EMBL" id="MPN41885.1"/>
    </source>
</evidence>
<comment type="caution">
    <text evidence="1">The sequence shown here is derived from an EMBL/GenBank/DDBJ whole genome shotgun (WGS) entry which is preliminary data.</text>
</comment>
<dbReference type="EMBL" id="VSSQ01099225">
    <property type="protein sequence ID" value="MPN41885.1"/>
    <property type="molecule type" value="Genomic_DNA"/>
</dbReference>